<dbReference type="OrthoDB" id="9796628at2"/>
<evidence type="ECO:0000313" key="3">
    <source>
        <dbReference type="Proteomes" id="UP000315995"/>
    </source>
</evidence>
<accession>A0A5B8Y0W8</accession>
<gene>
    <name evidence="2" type="ORF">FIV42_04415</name>
</gene>
<dbReference type="RefSeq" id="WP_141196506.1">
    <property type="nucleotide sequence ID" value="NZ_CP041186.1"/>
</dbReference>
<feature type="compositionally biased region" description="Polar residues" evidence="1">
    <location>
        <begin position="1"/>
        <end position="13"/>
    </location>
</feature>
<organism evidence="2 3">
    <name type="scientific">Persicimonas caeni</name>
    <dbReference type="NCBI Taxonomy" id="2292766"/>
    <lineage>
        <taxon>Bacteria</taxon>
        <taxon>Deltaproteobacteria</taxon>
        <taxon>Bradymonadales</taxon>
        <taxon>Bradymonadaceae</taxon>
        <taxon>Persicimonas</taxon>
    </lineage>
</organism>
<keyword evidence="3" id="KW-1185">Reference proteome</keyword>
<accession>A0A4Y6PP16</accession>
<protein>
    <submittedName>
        <fullName evidence="2">M48 family metallopeptidase</fullName>
    </submittedName>
</protein>
<dbReference type="EMBL" id="CP041186">
    <property type="protein sequence ID" value="QDG50010.1"/>
    <property type="molecule type" value="Genomic_DNA"/>
</dbReference>
<dbReference type="Proteomes" id="UP000315995">
    <property type="component" value="Chromosome"/>
</dbReference>
<evidence type="ECO:0000313" key="2">
    <source>
        <dbReference type="EMBL" id="QDG50010.1"/>
    </source>
</evidence>
<reference evidence="2 3" key="1">
    <citation type="submission" date="2019-06" db="EMBL/GenBank/DDBJ databases">
        <title>Persicimonas caeni gen. nov., sp. nov., a predatory bacterium isolated from solar saltern.</title>
        <authorList>
            <person name="Wang S."/>
        </authorList>
    </citation>
    <scope>NUCLEOTIDE SEQUENCE [LARGE SCALE GENOMIC DNA]</scope>
    <source>
        <strain evidence="2 3">YN101</strain>
    </source>
</reference>
<sequence>MTDGSNNNQSTLFDWQDVDDEPRTTRGTLDMSELPSELRGCRPRAHKLHVRLEELLGIVDLILTDNRRRMLSSRRRRNRQEIRAHHMFVNSCDATVSAIADLASGRKGARQTIQQFIQDNRDAISFAPSDDELQQRGEHFNLGVVLRKVLKIFAEPVRDELDGIHITWGRRGRGTKSIRFGSYDFDRKLIRIHPALDRRWVPDYFVEFIVYHELLHAIFPPREGQTRREVHTPEFRAMEKQFPHYEKAMAWEAANLRRILDNK</sequence>
<name>A0A4Y6PP16_PERCE</name>
<feature type="region of interest" description="Disordered" evidence="1">
    <location>
        <begin position="1"/>
        <end position="28"/>
    </location>
</feature>
<evidence type="ECO:0000256" key="1">
    <source>
        <dbReference type="SAM" id="MobiDB-lite"/>
    </source>
</evidence>
<dbReference type="AlphaFoldDB" id="A0A4Y6PP16"/>
<proteinExistence type="predicted"/>